<dbReference type="Pfam" id="PF01903">
    <property type="entry name" value="CbiX"/>
    <property type="match status" value="1"/>
</dbReference>
<dbReference type="PANTHER" id="PTHR33542:SF5">
    <property type="entry name" value="FERROCHELATASE CHE1"/>
    <property type="match status" value="1"/>
</dbReference>
<proteinExistence type="predicted"/>
<dbReference type="GO" id="GO:0046872">
    <property type="term" value="F:metal ion binding"/>
    <property type="evidence" value="ECO:0007669"/>
    <property type="project" value="UniProtKB-KW"/>
</dbReference>
<evidence type="ECO:0000256" key="2">
    <source>
        <dbReference type="ARBA" id="ARBA00023239"/>
    </source>
</evidence>
<dbReference type="RefSeq" id="WP_154345944.1">
    <property type="nucleotide sequence ID" value="NZ_WKJD01000012.1"/>
</dbReference>
<dbReference type="GO" id="GO:0016829">
    <property type="term" value="F:lyase activity"/>
    <property type="evidence" value="ECO:0007669"/>
    <property type="project" value="UniProtKB-KW"/>
</dbReference>
<evidence type="ECO:0000256" key="1">
    <source>
        <dbReference type="ARBA" id="ARBA00022723"/>
    </source>
</evidence>
<dbReference type="Gene3D" id="3.40.50.1400">
    <property type="match status" value="2"/>
</dbReference>
<protein>
    <submittedName>
        <fullName evidence="3">Cobalamin biosynthesis protein CbiX</fullName>
    </submittedName>
</protein>
<dbReference type="Proteomes" id="UP000476511">
    <property type="component" value="Unassembled WGS sequence"/>
</dbReference>
<accession>A0A6L5R0T9</accession>
<organism evidence="3 4">
    <name type="scientific">Agromyces kandeliae</name>
    <dbReference type="NCBI Taxonomy" id="2666141"/>
    <lineage>
        <taxon>Bacteria</taxon>
        <taxon>Bacillati</taxon>
        <taxon>Actinomycetota</taxon>
        <taxon>Actinomycetes</taxon>
        <taxon>Micrococcales</taxon>
        <taxon>Microbacteriaceae</taxon>
        <taxon>Agromyces</taxon>
    </lineage>
</organism>
<keyword evidence="1" id="KW-0479">Metal-binding</keyword>
<gene>
    <name evidence="3" type="ORF">GJR97_07925</name>
</gene>
<keyword evidence="2" id="KW-0456">Lyase</keyword>
<dbReference type="InterPro" id="IPR002762">
    <property type="entry name" value="CbiX-like"/>
</dbReference>
<dbReference type="InterPro" id="IPR050963">
    <property type="entry name" value="Sirohydro_Cobaltochel/CbiX"/>
</dbReference>
<comment type="caution">
    <text evidence="3">The sequence shown here is derived from an EMBL/GenBank/DDBJ whole genome shotgun (WGS) entry which is preliminary data.</text>
</comment>
<evidence type="ECO:0000313" key="4">
    <source>
        <dbReference type="Proteomes" id="UP000476511"/>
    </source>
</evidence>
<dbReference type="PANTHER" id="PTHR33542">
    <property type="entry name" value="SIROHYDROCHLORIN FERROCHELATASE, CHLOROPLASTIC"/>
    <property type="match status" value="1"/>
</dbReference>
<dbReference type="EMBL" id="WKJD01000012">
    <property type="protein sequence ID" value="MRX43656.1"/>
    <property type="molecule type" value="Genomic_DNA"/>
</dbReference>
<dbReference type="AlphaFoldDB" id="A0A6L5R0T9"/>
<sequence>MTPRRPPALVAVSHGTSSPEGRAAVRGLYDAVVAAVAERWPDAAPETRLCHVDVEQPDVPAALGTLPDGEPAVIVPLLLSAGYHVHVDLAEAATEARDGGREVVVADALGPDDRLVAVLRRRLAEAGADDDAPVVLVVAGSSDVRAVEACARVRDALAEASVAEVSIGFLSAAEPRLPDAIAAARVAHGPDVRIAAASYLLAPGYFQDLAASAGPDVLAEPLLLPDDAPGELVQVVLDRYAASVTALAG</sequence>
<keyword evidence="4" id="KW-1185">Reference proteome</keyword>
<dbReference type="CDD" id="cd03416">
    <property type="entry name" value="CbiX_SirB_N"/>
    <property type="match status" value="1"/>
</dbReference>
<reference evidence="3 4" key="1">
    <citation type="submission" date="2019-11" db="EMBL/GenBank/DDBJ databases">
        <title>Agromyces kandeliae sp. nov., isolated from mangrove soil.</title>
        <authorList>
            <person name="Wang R."/>
        </authorList>
    </citation>
    <scope>NUCLEOTIDE SEQUENCE [LARGE SCALE GENOMIC DNA]</scope>
    <source>
        <strain evidence="3 4">Q22</strain>
    </source>
</reference>
<name>A0A6L5R0T9_9MICO</name>
<dbReference type="SUPFAM" id="SSF53800">
    <property type="entry name" value="Chelatase"/>
    <property type="match status" value="1"/>
</dbReference>
<evidence type="ECO:0000313" key="3">
    <source>
        <dbReference type="EMBL" id="MRX43656.1"/>
    </source>
</evidence>